<dbReference type="Gene3D" id="3.30.70.2760">
    <property type="match status" value="1"/>
</dbReference>
<dbReference type="GO" id="GO:0045088">
    <property type="term" value="P:regulation of innate immune response"/>
    <property type="evidence" value="ECO:0007669"/>
    <property type="project" value="TreeGrafter"/>
</dbReference>
<dbReference type="InterPro" id="IPR000387">
    <property type="entry name" value="Tyr_Pase_dom"/>
</dbReference>
<dbReference type="InterPro" id="IPR000340">
    <property type="entry name" value="Dual-sp_phosphatase_cat-dom"/>
</dbReference>
<dbReference type="SUPFAM" id="SSF52799">
    <property type="entry name" value="(Phosphotyrosine protein) phosphatases II"/>
    <property type="match status" value="1"/>
</dbReference>
<feature type="non-terminal residue" evidence="5">
    <location>
        <position position="1"/>
    </location>
</feature>
<evidence type="ECO:0000256" key="1">
    <source>
        <dbReference type="ARBA" id="ARBA00022801"/>
    </source>
</evidence>
<feature type="domain" description="Tyrosine specific protein phosphatases" evidence="4">
    <location>
        <begin position="463"/>
        <end position="524"/>
    </location>
</feature>
<dbReference type="GO" id="GO:0004721">
    <property type="term" value="F:phosphoprotein phosphatase activity"/>
    <property type="evidence" value="ECO:0007669"/>
    <property type="project" value="UniProtKB-KW"/>
</dbReference>
<dbReference type="Proteomes" id="UP001174909">
    <property type="component" value="Unassembled WGS sequence"/>
</dbReference>
<dbReference type="SUPFAM" id="SSF109604">
    <property type="entry name" value="HD-domain/PDEase-like"/>
    <property type="match status" value="1"/>
</dbReference>
<evidence type="ECO:0000256" key="2">
    <source>
        <dbReference type="ARBA" id="ARBA00022912"/>
    </source>
</evidence>
<dbReference type="PROSITE" id="PS50056">
    <property type="entry name" value="TYR_PHOSPHATASE_2"/>
    <property type="match status" value="1"/>
</dbReference>
<dbReference type="PANTHER" id="PTHR11373">
    <property type="entry name" value="DEOXYNUCLEOSIDE TRIPHOSPHATE TRIPHOSPHOHYDROLASE"/>
    <property type="match status" value="1"/>
</dbReference>
<accession>A0AA35S3C0</accession>
<dbReference type="InterPro" id="IPR016130">
    <property type="entry name" value="Tyr_Pase_AS"/>
</dbReference>
<evidence type="ECO:0000259" key="4">
    <source>
        <dbReference type="PROSITE" id="PS50056"/>
    </source>
</evidence>
<organism evidence="5 6">
    <name type="scientific">Geodia barretti</name>
    <name type="common">Barrett's horny sponge</name>
    <dbReference type="NCBI Taxonomy" id="519541"/>
    <lineage>
        <taxon>Eukaryota</taxon>
        <taxon>Metazoa</taxon>
        <taxon>Porifera</taxon>
        <taxon>Demospongiae</taxon>
        <taxon>Heteroscleromorpha</taxon>
        <taxon>Tetractinellida</taxon>
        <taxon>Astrophorina</taxon>
        <taxon>Geodiidae</taxon>
        <taxon>Geodia</taxon>
    </lineage>
</organism>
<dbReference type="Gene3D" id="1.10.3210.10">
    <property type="entry name" value="Hypothetical protein af1432"/>
    <property type="match status" value="1"/>
</dbReference>
<dbReference type="PANTHER" id="PTHR11373:SF4">
    <property type="entry name" value="DEOXYNUCLEOSIDE TRIPHOSPHATE TRIPHOSPHOHYDROLASE SAMHD1"/>
    <property type="match status" value="1"/>
</dbReference>
<dbReference type="GO" id="GO:0006203">
    <property type="term" value="P:dGTP catabolic process"/>
    <property type="evidence" value="ECO:0007669"/>
    <property type="project" value="TreeGrafter"/>
</dbReference>
<keyword evidence="6" id="KW-1185">Reference proteome</keyword>
<dbReference type="EMBL" id="CASHTH010001901">
    <property type="protein sequence ID" value="CAI8021436.1"/>
    <property type="molecule type" value="Genomic_DNA"/>
</dbReference>
<keyword evidence="1" id="KW-0378">Hydrolase</keyword>
<dbReference type="GO" id="GO:0051607">
    <property type="term" value="P:defense response to virus"/>
    <property type="evidence" value="ECO:0007669"/>
    <property type="project" value="TreeGrafter"/>
</dbReference>
<dbReference type="InterPro" id="IPR029021">
    <property type="entry name" value="Prot-tyrosine_phosphatase-like"/>
</dbReference>
<dbReference type="AlphaFoldDB" id="A0AA35S3C0"/>
<evidence type="ECO:0000313" key="6">
    <source>
        <dbReference type="Proteomes" id="UP001174909"/>
    </source>
</evidence>
<comment type="caution">
    <text evidence="5">The sequence shown here is derived from an EMBL/GenBank/DDBJ whole genome shotgun (WGS) entry which is preliminary data.</text>
</comment>
<name>A0AA35S3C0_GEOBA</name>
<dbReference type="Gene3D" id="3.90.190.10">
    <property type="entry name" value="Protein tyrosine phosphatase superfamily"/>
    <property type="match status" value="1"/>
</dbReference>
<dbReference type="SMART" id="SM00195">
    <property type="entry name" value="DSPc"/>
    <property type="match status" value="1"/>
</dbReference>
<protein>
    <submittedName>
        <fullName evidence="5">Deoxynucleoside triphosphate triphosphohydrolase SAMHD1</fullName>
    </submittedName>
</protein>
<dbReference type="GO" id="GO:0008832">
    <property type="term" value="F:dGTPase activity"/>
    <property type="evidence" value="ECO:0007669"/>
    <property type="project" value="TreeGrafter"/>
</dbReference>
<dbReference type="InterPro" id="IPR020422">
    <property type="entry name" value="TYR_PHOSPHATASE_DUAL_dom"/>
</dbReference>
<keyword evidence="2" id="KW-0904">Protein phosphatase</keyword>
<gene>
    <name evidence="5" type="ORF">GBAR_LOCUS12718</name>
</gene>
<reference evidence="5" key="1">
    <citation type="submission" date="2023-03" db="EMBL/GenBank/DDBJ databases">
        <authorList>
            <person name="Steffen K."/>
            <person name="Cardenas P."/>
        </authorList>
    </citation>
    <scope>NUCLEOTIDE SEQUENCE</scope>
</reference>
<feature type="domain" description="Tyrosine-protein phosphatase" evidence="3">
    <location>
        <begin position="386"/>
        <end position="543"/>
    </location>
</feature>
<dbReference type="CDD" id="cd14498">
    <property type="entry name" value="DSP"/>
    <property type="match status" value="1"/>
</dbReference>
<evidence type="ECO:0000313" key="5">
    <source>
        <dbReference type="EMBL" id="CAI8021436.1"/>
    </source>
</evidence>
<proteinExistence type="predicted"/>
<dbReference type="InterPro" id="IPR050135">
    <property type="entry name" value="dGTPase-like"/>
</dbReference>
<sequence length="545" mass="62751">QVFNDPVHGHIELHPLMVKFIDTPQFQRLRYIKQLGGYLVAVTMYSLGHHTIGLNTPLGHGPFSHLFDGKFIPKVLPESKWKHEVASEMMLDHLIEENGLMEEMRKYGLDENDVIFIKELIVGPAKNADETPTTPTRHDWEYKGRPVSKSFLYEIVANKGTGVDVDKWDYFARDCHHLGIPNSFDLWRYMTFVRVIEVDMTYEDQVVHRRRQICTRNKEVNNIYEMFHTRSMLHRKAYQHKTINIIEEMITEALVAADDHLLIPGKDGEKVKMSRAIKDPVAFTRLTDQVLQQIQLSDDPNLQQAKDILAKVEKRRLYKHVGQTQAQKPLTKADGARICSEMINSLSPDDLERDGLPSLSEEDIIVLIATFDYGKKAENPIDQARFYTKENPDKAEKVCKDQVSQMLPPIFREQQIRVVCRKDDKPSLDAALKYFEKWCSTATPTDFTYLTVPMYDEPSELLTSHYSRCRQFIKQAHSDGGTVLVHCNAGISRSSTVALAYVIETERVSLELAYDRLKKSRPAIQPNPGFMSQLADFQERLEIQQ</sequence>
<dbReference type="PROSITE" id="PS00383">
    <property type="entry name" value="TYR_PHOSPHATASE_1"/>
    <property type="match status" value="1"/>
</dbReference>
<dbReference type="PROSITE" id="PS50054">
    <property type="entry name" value="TYR_PHOSPHATASE_DUAL"/>
    <property type="match status" value="1"/>
</dbReference>
<evidence type="ECO:0000259" key="3">
    <source>
        <dbReference type="PROSITE" id="PS50054"/>
    </source>
</evidence>
<dbReference type="Pfam" id="PF00782">
    <property type="entry name" value="DSPc"/>
    <property type="match status" value="1"/>
</dbReference>
<dbReference type="GO" id="GO:0005634">
    <property type="term" value="C:nucleus"/>
    <property type="evidence" value="ECO:0007669"/>
    <property type="project" value="TreeGrafter"/>
</dbReference>